<dbReference type="Proteomes" id="UP001296104">
    <property type="component" value="Unassembled WGS sequence"/>
</dbReference>
<gene>
    <name evidence="1" type="ORF">LECACI_7A008759</name>
</gene>
<evidence type="ECO:0000313" key="1">
    <source>
        <dbReference type="EMBL" id="CAK4033601.1"/>
    </source>
</evidence>
<name>A0AAI8Z6Z2_9PEZI</name>
<evidence type="ECO:0000313" key="2">
    <source>
        <dbReference type="Proteomes" id="UP001296104"/>
    </source>
</evidence>
<sequence length="106" mass="11611">MRLDTYTGVWEAMPPPAPLSVAIGKGKGKAVEPTLGPLASELSQMLDVAYGNVAKASAVAAAVIESGDTMPEEEIWEAWARTAEANQQRDHWVKETDWDRWVEETV</sequence>
<organism evidence="1 2">
    <name type="scientific">Lecanosticta acicola</name>
    <dbReference type="NCBI Taxonomy" id="111012"/>
    <lineage>
        <taxon>Eukaryota</taxon>
        <taxon>Fungi</taxon>
        <taxon>Dikarya</taxon>
        <taxon>Ascomycota</taxon>
        <taxon>Pezizomycotina</taxon>
        <taxon>Dothideomycetes</taxon>
        <taxon>Dothideomycetidae</taxon>
        <taxon>Mycosphaerellales</taxon>
        <taxon>Mycosphaerellaceae</taxon>
        <taxon>Lecanosticta</taxon>
    </lineage>
</organism>
<reference evidence="1" key="1">
    <citation type="submission" date="2023-11" db="EMBL/GenBank/DDBJ databases">
        <authorList>
            <person name="Alioto T."/>
            <person name="Alioto T."/>
            <person name="Gomez Garrido J."/>
        </authorList>
    </citation>
    <scope>NUCLEOTIDE SEQUENCE</scope>
</reference>
<dbReference type="AlphaFoldDB" id="A0AAI8Z6Z2"/>
<keyword evidence="2" id="KW-1185">Reference proteome</keyword>
<dbReference type="EMBL" id="CAVMBE010000089">
    <property type="protein sequence ID" value="CAK4033601.1"/>
    <property type="molecule type" value="Genomic_DNA"/>
</dbReference>
<accession>A0AAI8Z6Z2</accession>
<proteinExistence type="predicted"/>
<comment type="caution">
    <text evidence="1">The sequence shown here is derived from an EMBL/GenBank/DDBJ whole genome shotgun (WGS) entry which is preliminary data.</text>
</comment>
<protein>
    <submittedName>
        <fullName evidence="1">Uncharacterized protein</fullName>
    </submittedName>
</protein>